<dbReference type="Proteomes" id="UP000638560">
    <property type="component" value="Unassembled WGS sequence"/>
</dbReference>
<organism evidence="1 2">
    <name type="scientific">Plantactinospora alkalitolerans</name>
    <dbReference type="NCBI Taxonomy" id="2789879"/>
    <lineage>
        <taxon>Bacteria</taxon>
        <taxon>Bacillati</taxon>
        <taxon>Actinomycetota</taxon>
        <taxon>Actinomycetes</taxon>
        <taxon>Micromonosporales</taxon>
        <taxon>Micromonosporaceae</taxon>
        <taxon>Plantactinospora</taxon>
    </lineage>
</organism>
<name>A0ABS0HB88_9ACTN</name>
<sequence length="174" mass="18946">MPIVTQPHLVAHTPEQVIAAGQLARSAALRIEQYGHHVGDFGSEMVGYSIDGAVYAAAGFSPQRATMRDPVICEPCVDKRRTGGGAGPNCVSGCERSLWTRCQRTFAFAAHVLGSANGRQLLLRDVEIIPAHDYATILSANERLTRQGAVEVLHEVWLCAKDPSHRRHLVAARR</sequence>
<evidence type="ECO:0000313" key="1">
    <source>
        <dbReference type="EMBL" id="MBF9135372.1"/>
    </source>
</evidence>
<proteinExistence type="predicted"/>
<gene>
    <name evidence="1" type="ORF">I0C86_41715</name>
</gene>
<accession>A0ABS0HB88</accession>
<evidence type="ECO:0000313" key="2">
    <source>
        <dbReference type="Proteomes" id="UP000638560"/>
    </source>
</evidence>
<comment type="caution">
    <text evidence="1">The sequence shown here is derived from an EMBL/GenBank/DDBJ whole genome shotgun (WGS) entry which is preliminary data.</text>
</comment>
<reference evidence="1 2" key="1">
    <citation type="submission" date="2020-11" db="EMBL/GenBank/DDBJ databases">
        <title>A novel isolate from a Black sea contaminated sediment with potential to produce alkanes: Plantactinospora alkalitolerans sp. nov.</title>
        <authorList>
            <person name="Carro L."/>
            <person name="Veyisoglu A."/>
            <person name="Guven K."/>
            <person name="Schumann P."/>
            <person name="Klenk H.-P."/>
            <person name="Sahin N."/>
        </authorList>
    </citation>
    <scope>NUCLEOTIDE SEQUENCE [LARGE SCALE GENOMIC DNA]</scope>
    <source>
        <strain evidence="1 2">S1510</strain>
    </source>
</reference>
<dbReference type="EMBL" id="JADPUN010000422">
    <property type="protein sequence ID" value="MBF9135372.1"/>
    <property type="molecule type" value="Genomic_DNA"/>
</dbReference>
<protein>
    <submittedName>
        <fullName evidence="1">Uncharacterized protein</fullName>
    </submittedName>
</protein>
<dbReference type="RefSeq" id="WP_196206825.1">
    <property type="nucleotide sequence ID" value="NZ_JADPUN010000422.1"/>
</dbReference>
<keyword evidence="2" id="KW-1185">Reference proteome</keyword>